<dbReference type="NCBIfam" id="NF033529">
    <property type="entry name" value="transpos_ISLre2"/>
    <property type="match status" value="1"/>
</dbReference>
<keyword evidence="3" id="KW-1185">Reference proteome</keyword>
<dbReference type="InterPro" id="IPR009620">
    <property type="entry name" value="UPF0236"/>
</dbReference>
<sequence>MQNHTTKYPNLKQLELLVWRICQLFFIEIMKRILEDLDAQIAQERDTQRFRMKEKSPTVINSLFGAIPIKRNYYFDQKAHESVYLLDRYLEFEGRNALSPLVEEVALALAINGPSYRKAAETLEKFLGYRVISHEAIRQHLMASEVLQKARETVHSPVLFVEVDGLYIKHQRQSKRGKEEKIAVVHQGWETNGKRVRLKHKRHFVHDGEQPFWEAFEKFLMDEFDYDPTKHKLVINGDGAKWITACREYFKERAFYCMHRFHLAREIRRLCRKHPRYRQMQKALEAYDSQRLLTELNSAVGTLQTAEQEARLEQLIQQIEKHPQAVEDYRQWLQEQGIDTTGMRPMGSAESTMHVFARRLKQGRSWSEKGVRAMMRGLVACLDNLGLKTLFGRVEAWPTSREEDNPPKCYAEKVTKTFEQVARDNIPYLKNKANLPVYRALKGLVGF</sequence>
<accession>A0A8X8I2S8</accession>
<evidence type="ECO:0000256" key="1">
    <source>
        <dbReference type="ARBA" id="ARBA00006539"/>
    </source>
</evidence>
<comment type="similarity">
    <text evidence="1">Belongs to the UPF0236 family.</text>
</comment>
<dbReference type="KEGG" id="cthu:HUR95_11290"/>
<protein>
    <submittedName>
        <fullName evidence="2">ISLre2 family transposase</fullName>
    </submittedName>
</protein>
<evidence type="ECO:0000313" key="3">
    <source>
        <dbReference type="Proteomes" id="UP000825179"/>
    </source>
</evidence>
<name>A0A8X8I2S8_CALTT</name>
<evidence type="ECO:0000313" key="2">
    <source>
        <dbReference type="EMBL" id="QZT32922.1"/>
    </source>
</evidence>
<gene>
    <name evidence="2" type="ORF">HUR95_11290</name>
</gene>
<reference evidence="2 3" key="1">
    <citation type="journal article" date="2020" name="Extremophiles">
        <title>Genomic analysis of Caldalkalibacillus thermarum TA2.A1 reveals aerobic alkaliphilic metabolism and evolutionary hallmarks linking alkaliphilic bacteria and plant life.</title>
        <authorList>
            <person name="de Jong S.I."/>
            <person name="van den Broek M.A."/>
            <person name="Merkel A.Y."/>
            <person name="de la Torre Cortes P."/>
            <person name="Kalamorz F."/>
            <person name="Cook G.M."/>
            <person name="van Loosdrecht M.C.M."/>
            <person name="McMillan D.G.G."/>
        </authorList>
    </citation>
    <scope>NUCLEOTIDE SEQUENCE [LARGE SCALE GENOMIC DNA]</scope>
    <source>
        <strain evidence="2 3">TA2.A1</strain>
    </source>
</reference>
<dbReference type="Pfam" id="PF06782">
    <property type="entry name" value="UPF0236"/>
    <property type="match status" value="1"/>
</dbReference>
<proteinExistence type="inferred from homology"/>
<dbReference type="Proteomes" id="UP000825179">
    <property type="component" value="Chromosome"/>
</dbReference>
<organism evidence="2 3">
    <name type="scientific">Caldalkalibacillus thermarum (strain TA2.A1)</name>
    <dbReference type="NCBI Taxonomy" id="986075"/>
    <lineage>
        <taxon>Bacteria</taxon>
        <taxon>Bacillati</taxon>
        <taxon>Bacillota</taxon>
        <taxon>Bacilli</taxon>
        <taxon>Bacillales</taxon>
        <taxon>Bacillaceae</taxon>
        <taxon>Caldalkalibacillus</taxon>
    </lineage>
</organism>
<dbReference type="EMBL" id="CP082237">
    <property type="protein sequence ID" value="QZT32922.1"/>
    <property type="molecule type" value="Genomic_DNA"/>
</dbReference>
<dbReference type="RefSeq" id="WP_222822581.1">
    <property type="nucleotide sequence ID" value="NZ_CP082237.1"/>
</dbReference>
<dbReference type="AlphaFoldDB" id="A0A8X8I2S8"/>